<organism evidence="1 2">
    <name type="scientific">Heterorhabditis bacteriophora</name>
    <name type="common">Entomopathogenic nematode worm</name>
    <dbReference type="NCBI Taxonomy" id="37862"/>
    <lineage>
        <taxon>Eukaryota</taxon>
        <taxon>Metazoa</taxon>
        <taxon>Ecdysozoa</taxon>
        <taxon>Nematoda</taxon>
        <taxon>Chromadorea</taxon>
        <taxon>Rhabditida</taxon>
        <taxon>Rhabditina</taxon>
        <taxon>Rhabditomorpha</taxon>
        <taxon>Strongyloidea</taxon>
        <taxon>Heterorhabditidae</taxon>
        <taxon>Heterorhabditis</taxon>
    </lineage>
</organism>
<reference evidence="2" key="1">
    <citation type="submission" date="2016-11" db="UniProtKB">
        <authorList>
            <consortium name="WormBaseParasite"/>
        </authorList>
    </citation>
    <scope>IDENTIFICATION</scope>
</reference>
<accession>A0A1I7WCC0</accession>
<dbReference type="AlphaFoldDB" id="A0A1I7WCC0"/>
<sequence length="35" mass="4144">MTLFVSFFPELTNFHRSEMVAHFIKISVNDKNNND</sequence>
<protein>
    <submittedName>
        <fullName evidence="2">Uncharacterized protein</fullName>
    </submittedName>
</protein>
<keyword evidence="1" id="KW-1185">Reference proteome</keyword>
<evidence type="ECO:0000313" key="2">
    <source>
        <dbReference type="WBParaSite" id="Hba_02323"/>
    </source>
</evidence>
<evidence type="ECO:0000313" key="1">
    <source>
        <dbReference type="Proteomes" id="UP000095283"/>
    </source>
</evidence>
<dbReference type="WBParaSite" id="Hba_02323">
    <property type="protein sequence ID" value="Hba_02323"/>
    <property type="gene ID" value="Hba_02323"/>
</dbReference>
<proteinExistence type="predicted"/>
<dbReference type="Proteomes" id="UP000095283">
    <property type="component" value="Unplaced"/>
</dbReference>
<name>A0A1I7WCC0_HETBA</name>